<sequence>MIMVFIVSALACVITYLGGFFTLRFKDQLHLILGFSAGAILGVAFFELLPEVVRLSGGSINAISSIGFGFVVYAILDRMFVLHSHDDCEEHHHRRTILGVASLVVHRIFDGLAIGFAFNVSESLGLLVTLAVLIHGFSDGINIVSLVVRGGGGRVSAIRYLIIDAVAPFVGVVFAYFVPIGDSLMSYILAVFCGFFIYLGAADLLPESHHSHPTRWTTVATVAGMLLLYAVSRISTI</sequence>
<evidence type="ECO:0000256" key="2">
    <source>
        <dbReference type="ARBA" id="ARBA00022692"/>
    </source>
</evidence>
<feature type="transmembrane region" description="Helical" evidence="5">
    <location>
        <begin position="30"/>
        <end position="49"/>
    </location>
</feature>
<feature type="transmembrane region" description="Helical" evidence="5">
    <location>
        <begin position="184"/>
        <end position="204"/>
    </location>
</feature>
<feature type="transmembrane region" description="Helical" evidence="5">
    <location>
        <begin position="216"/>
        <end position="235"/>
    </location>
</feature>
<accession>A0A2M8LCT9</accession>
<dbReference type="AlphaFoldDB" id="A0A2M8LCT9"/>
<dbReference type="PANTHER" id="PTHR16950:SF16">
    <property type="entry name" value="ZINC TRANSPORTER ZIP13"/>
    <property type="match status" value="1"/>
</dbReference>
<dbReference type="GO" id="GO:0046873">
    <property type="term" value="F:metal ion transmembrane transporter activity"/>
    <property type="evidence" value="ECO:0007669"/>
    <property type="project" value="InterPro"/>
</dbReference>
<keyword evidence="4 5" id="KW-0472">Membrane</keyword>
<evidence type="ECO:0000256" key="3">
    <source>
        <dbReference type="ARBA" id="ARBA00022989"/>
    </source>
</evidence>
<protein>
    <recommendedName>
        <fullName evidence="8">Permease</fullName>
    </recommendedName>
</protein>
<dbReference type="EMBL" id="PFEQ01000001">
    <property type="protein sequence ID" value="PJE74430.1"/>
    <property type="molecule type" value="Genomic_DNA"/>
</dbReference>
<keyword evidence="2 5" id="KW-0812">Transmembrane</keyword>
<evidence type="ECO:0000313" key="7">
    <source>
        <dbReference type="Proteomes" id="UP000228700"/>
    </source>
</evidence>
<feature type="transmembrane region" description="Helical" evidence="5">
    <location>
        <begin position="55"/>
        <end position="76"/>
    </location>
</feature>
<name>A0A2M8LCT9_9BACT</name>
<feature type="transmembrane region" description="Helical" evidence="5">
    <location>
        <begin position="124"/>
        <end position="148"/>
    </location>
</feature>
<reference evidence="7" key="1">
    <citation type="submission" date="2017-09" db="EMBL/GenBank/DDBJ databases">
        <title>Depth-based differentiation of microbial function through sediment-hosted aquifers and enrichment of novel symbionts in the deep terrestrial subsurface.</title>
        <authorList>
            <person name="Probst A.J."/>
            <person name="Ladd B."/>
            <person name="Jarett J.K."/>
            <person name="Geller-Mcgrath D.E."/>
            <person name="Sieber C.M.K."/>
            <person name="Emerson J.B."/>
            <person name="Anantharaman K."/>
            <person name="Thomas B.C."/>
            <person name="Malmstrom R."/>
            <person name="Stieglmeier M."/>
            <person name="Klingl A."/>
            <person name="Woyke T."/>
            <person name="Ryan C.M."/>
            <person name="Banfield J.F."/>
        </authorList>
    </citation>
    <scope>NUCLEOTIDE SEQUENCE [LARGE SCALE GENOMIC DNA]</scope>
</reference>
<organism evidence="6 7">
    <name type="scientific">Candidatus Taylorbacteria bacterium CG10_big_fil_rev_8_21_14_0_10_41_48</name>
    <dbReference type="NCBI Taxonomy" id="1975024"/>
    <lineage>
        <taxon>Bacteria</taxon>
        <taxon>Candidatus Tayloriibacteriota</taxon>
    </lineage>
</organism>
<gene>
    <name evidence="6" type="ORF">COV01_00115</name>
</gene>
<evidence type="ECO:0000256" key="1">
    <source>
        <dbReference type="ARBA" id="ARBA00004141"/>
    </source>
</evidence>
<feature type="transmembrane region" description="Helical" evidence="5">
    <location>
        <begin position="97"/>
        <end position="118"/>
    </location>
</feature>
<proteinExistence type="predicted"/>
<comment type="subcellular location">
    <subcellularLocation>
        <location evidence="1">Membrane</location>
        <topology evidence="1">Multi-pass membrane protein</topology>
    </subcellularLocation>
</comment>
<keyword evidence="3 5" id="KW-1133">Transmembrane helix</keyword>
<feature type="transmembrane region" description="Helical" evidence="5">
    <location>
        <begin position="6"/>
        <end position="23"/>
    </location>
</feature>
<dbReference type="Pfam" id="PF02535">
    <property type="entry name" value="Zip"/>
    <property type="match status" value="1"/>
</dbReference>
<feature type="transmembrane region" description="Helical" evidence="5">
    <location>
        <begin position="160"/>
        <end position="178"/>
    </location>
</feature>
<evidence type="ECO:0008006" key="8">
    <source>
        <dbReference type="Google" id="ProtNLM"/>
    </source>
</evidence>
<dbReference type="InterPro" id="IPR003689">
    <property type="entry name" value="ZIP"/>
</dbReference>
<evidence type="ECO:0000256" key="5">
    <source>
        <dbReference type="SAM" id="Phobius"/>
    </source>
</evidence>
<evidence type="ECO:0000256" key="4">
    <source>
        <dbReference type="ARBA" id="ARBA00023136"/>
    </source>
</evidence>
<dbReference type="GO" id="GO:0016020">
    <property type="term" value="C:membrane"/>
    <property type="evidence" value="ECO:0007669"/>
    <property type="project" value="UniProtKB-SubCell"/>
</dbReference>
<dbReference type="PANTHER" id="PTHR16950">
    <property type="entry name" value="ZINC TRANSPORTER SLC39A7 HISTIDINE-RICH MEMBRANE PROTEIN KE4"/>
    <property type="match status" value="1"/>
</dbReference>
<dbReference type="Proteomes" id="UP000228700">
    <property type="component" value="Unassembled WGS sequence"/>
</dbReference>
<evidence type="ECO:0000313" key="6">
    <source>
        <dbReference type="EMBL" id="PJE74430.1"/>
    </source>
</evidence>
<comment type="caution">
    <text evidence="6">The sequence shown here is derived from an EMBL/GenBank/DDBJ whole genome shotgun (WGS) entry which is preliminary data.</text>
</comment>